<name>A0A6J5WYW4_PRUAR</name>
<sequence length="241" mass="25264">MKEVWGFGAVGFDLMGCRKMVVRAISRHGGSGGRSGKGMCGGWAVGSGVCEGGCSGCIKRVPPYPCLALEESQKVPYPPKPSDVEAACLPGPKNAPPYCPLGLEQNIHNMQRCYKKFNTLGNSEYGETKGLGFVRVVVSLFGHVVPKQVNDGEAQGASAGQDKLLNTQLGSEAVGPAQLYVGDGGDKRLIIEVEPVEERIVELAQGAHLGLEGVSGQVLDVLEAGGDEGRAEGGLVFPIRK</sequence>
<protein>
    <submittedName>
        <fullName evidence="1">Uncharacterized protein</fullName>
    </submittedName>
</protein>
<evidence type="ECO:0000313" key="1">
    <source>
        <dbReference type="EMBL" id="CAB4304902.1"/>
    </source>
</evidence>
<dbReference type="Proteomes" id="UP000507245">
    <property type="component" value="Unassembled WGS sequence"/>
</dbReference>
<evidence type="ECO:0000313" key="2">
    <source>
        <dbReference type="Proteomes" id="UP000507245"/>
    </source>
</evidence>
<dbReference type="AlphaFoldDB" id="A0A6J5WYW4"/>
<keyword evidence="2" id="KW-1185">Reference proteome</keyword>
<reference evidence="2" key="1">
    <citation type="journal article" date="2020" name="Genome Biol.">
        <title>Gamete binning: chromosome-level and haplotype-resolved genome assembly enabled by high-throughput single-cell sequencing of gamete genomes.</title>
        <authorList>
            <person name="Campoy J.A."/>
            <person name="Sun H."/>
            <person name="Goel M."/>
            <person name="Jiao W.-B."/>
            <person name="Folz-Donahue K."/>
            <person name="Wang N."/>
            <person name="Rubio M."/>
            <person name="Liu C."/>
            <person name="Kukat C."/>
            <person name="Ruiz D."/>
            <person name="Huettel B."/>
            <person name="Schneeberger K."/>
        </authorList>
    </citation>
    <scope>NUCLEOTIDE SEQUENCE [LARGE SCALE GENOMIC DNA]</scope>
    <source>
        <strain evidence="2">cv. Rojo Pasion</strain>
    </source>
</reference>
<proteinExistence type="predicted"/>
<accession>A0A6J5WYW4</accession>
<gene>
    <name evidence="1" type="ORF">ORAREDHAP_LOCUS22713</name>
</gene>
<dbReference type="EMBL" id="CAEKKB010000003">
    <property type="protein sequence ID" value="CAB4304902.1"/>
    <property type="molecule type" value="Genomic_DNA"/>
</dbReference>
<organism evidence="1 2">
    <name type="scientific">Prunus armeniaca</name>
    <name type="common">Apricot</name>
    <name type="synonym">Armeniaca vulgaris</name>
    <dbReference type="NCBI Taxonomy" id="36596"/>
    <lineage>
        <taxon>Eukaryota</taxon>
        <taxon>Viridiplantae</taxon>
        <taxon>Streptophyta</taxon>
        <taxon>Embryophyta</taxon>
        <taxon>Tracheophyta</taxon>
        <taxon>Spermatophyta</taxon>
        <taxon>Magnoliopsida</taxon>
        <taxon>eudicotyledons</taxon>
        <taxon>Gunneridae</taxon>
        <taxon>Pentapetalae</taxon>
        <taxon>rosids</taxon>
        <taxon>fabids</taxon>
        <taxon>Rosales</taxon>
        <taxon>Rosaceae</taxon>
        <taxon>Amygdaloideae</taxon>
        <taxon>Amygdaleae</taxon>
        <taxon>Prunus</taxon>
    </lineage>
</organism>